<dbReference type="Pfam" id="PF03173">
    <property type="entry name" value="CHB_HEX"/>
    <property type="match status" value="1"/>
</dbReference>
<evidence type="ECO:0000256" key="4">
    <source>
        <dbReference type="ARBA" id="ARBA00022801"/>
    </source>
</evidence>
<dbReference type="PRINTS" id="PR00738">
    <property type="entry name" value="GLHYDRLASE20"/>
</dbReference>
<feature type="domain" description="Chitobiase/beta-hexosaminidases N-terminal" evidence="11">
    <location>
        <begin position="29"/>
        <end position="176"/>
    </location>
</feature>
<dbReference type="GO" id="GO:0004563">
    <property type="term" value="F:beta-N-acetylhexosaminidase activity"/>
    <property type="evidence" value="ECO:0007669"/>
    <property type="project" value="UniProtKB-EC"/>
</dbReference>
<dbReference type="InterPro" id="IPR015882">
    <property type="entry name" value="HEX_bac_N"/>
</dbReference>
<dbReference type="GO" id="GO:0030203">
    <property type="term" value="P:glycosaminoglycan metabolic process"/>
    <property type="evidence" value="ECO:0007669"/>
    <property type="project" value="TreeGrafter"/>
</dbReference>
<dbReference type="SUPFAM" id="SSF55545">
    <property type="entry name" value="beta-N-acetylhexosaminidase-like domain"/>
    <property type="match status" value="1"/>
</dbReference>
<dbReference type="GO" id="GO:0030247">
    <property type="term" value="F:polysaccharide binding"/>
    <property type="evidence" value="ECO:0007669"/>
    <property type="project" value="InterPro"/>
</dbReference>
<evidence type="ECO:0000313" key="13">
    <source>
        <dbReference type="Proteomes" id="UP001220610"/>
    </source>
</evidence>
<name>A0AAJ5WX02_9BACT</name>
<dbReference type="EC" id="3.2.1.52" evidence="3"/>
<dbReference type="Pfam" id="PF03174">
    <property type="entry name" value="CHB_HEX_C"/>
    <property type="match status" value="1"/>
</dbReference>
<dbReference type="Pfam" id="PF02838">
    <property type="entry name" value="Glyco_hydro_20b"/>
    <property type="match status" value="1"/>
</dbReference>
<dbReference type="InterPro" id="IPR012291">
    <property type="entry name" value="CBM2_carb-bd_dom_sf"/>
</dbReference>
<gene>
    <name evidence="12" type="ORF">P0Y53_11270</name>
</gene>
<keyword evidence="4" id="KW-0378">Hydrolase</keyword>
<protein>
    <recommendedName>
        <fullName evidence="3">beta-N-acetylhexosaminidase</fullName>
        <ecNumber evidence="3">3.2.1.52</ecNumber>
    </recommendedName>
    <alternativeName>
        <fullName evidence="6">Beta-N-acetylhexosaminidase</fullName>
    </alternativeName>
    <alternativeName>
        <fullName evidence="7">N-acetyl-beta-glucosaminidase</fullName>
    </alternativeName>
</protein>
<dbReference type="CDD" id="cd02847">
    <property type="entry name" value="E_set_Chitobiase_C"/>
    <property type="match status" value="1"/>
</dbReference>
<evidence type="ECO:0000256" key="10">
    <source>
        <dbReference type="SAM" id="SignalP"/>
    </source>
</evidence>
<dbReference type="InterPro" id="IPR014756">
    <property type="entry name" value="Ig_E-set"/>
</dbReference>
<feature type="region of interest" description="Disordered" evidence="9">
    <location>
        <begin position="845"/>
        <end position="866"/>
    </location>
</feature>
<evidence type="ECO:0000256" key="5">
    <source>
        <dbReference type="ARBA" id="ARBA00023295"/>
    </source>
</evidence>
<evidence type="ECO:0000256" key="1">
    <source>
        <dbReference type="ARBA" id="ARBA00001231"/>
    </source>
</evidence>
<evidence type="ECO:0000256" key="6">
    <source>
        <dbReference type="ARBA" id="ARBA00030512"/>
    </source>
</evidence>
<reference evidence="12" key="1">
    <citation type="submission" date="2023-03" db="EMBL/GenBank/DDBJ databases">
        <title>Andean soil-derived lignocellulolytic bacterial consortium as a source of novel taxa and putative plastic-active enzymes.</title>
        <authorList>
            <person name="Diaz-Garcia L."/>
            <person name="Chuvochina M."/>
            <person name="Feuerriegel G."/>
            <person name="Bunk B."/>
            <person name="Sproer C."/>
            <person name="Streit W.R."/>
            <person name="Rodriguez L.M."/>
            <person name="Overmann J."/>
            <person name="Jimenez D.J."/>
        </authorList>
    </citation>
    <scope>NUCLEOTIDE SEQUENCE</scope>
    <source>
        <strain evidence="12">MAG 7</strain>
    </source>
</reference>
<dbReference type="EMBL" id="CP119311">
    <property type="protein sequence ID" value="WEK38078.1"/>
    <property type="molecule type" value="Genomic_DNA"/>
</dbReference>
<evidence type="ECO:0000256" key="9">
    <source>
        <dbReference type="SAM" id="MobiDB-lite"/>
    </source>
</evidence>
<dbReference type="GO" id="GO:0016020">
    <property type="term" value="C:membrane"/>
    <property type="evidence" value="ECO:0007669"/>
    <property type="project" value="TreeGrafter"/>
</dbReference>
<dbReference type="Proteomes" id="UP001220610">
    <property type="component" value="Chromosome"/>
</dbReference>
<dbReference type="InterPro" id="IPR004867">
    <property type="entry name" value="CHB_C_dom"/>
</dbReference>
<keyword evidence="5" id="KW-0326">Glycosidase</keyword>
<dbReference type="InterPro" id="IPR013783">
    <property type="entry name" value="Ig-like_fold"/>
</dbReference>
<organism evidence="12 13">
    <name type="scientific">Candidatus Pseudobacter hemicellulosilyticus</name>
    <dbReference type="NCBI Taxonomy" id="3121375"/>
    <lineage>
        <taxon>Bacteria</taxon>
        <taxon>Pseudomonadati</taxon>
        <taxon>Bacteroidota</taxon>
        <taxon>Chitinophagia</taxon>
        <taxon>Chitinophagales</taxon>
        <taxon>Chitinophagaceae</taxon>
        <taxon>Pseudobacter</taxon>
    </lineage>
</organism>
<dbReference type="InterPro" id="IPR017853">
    <property type="entry name" value="GH"/>
</dbReference>
<sequence>MYRILLLALCCWLAVPAAAQSKRIAVDPATIRVDWEVITNHHEGKAACLSAFTFTNTGKKALPASGWAFYFNFVRTIDPAAVTGGVQVRLVNGDLYKMSPATGFAGLAPGATLRVELVAGAWLVNQSDAPLGLFWVLDEQPEKAIAVKQYQVKPSTEPAQTMRSMADQLPLAGAAALYQQYAALSAAPVTAQPLIIPSPAVYQANPGSFFISPATTTIVYDSSFAVEAGYLANELSRVLGKKLPLSAQPVSSPAIELVKNEAGPEAYTLSVTPQGVRILAGSNAGIFYGIQSLKALLPPAAWSAPAVSVRVPCAAVQDQPRFGYRSFLLDVARHFQPKAQLLKTLDLLSFYKINVFHLHFSEDEGWRVEIPGLPELTQIGGRRGFPFDGNRQLPPSFGSGPDADHSRGSGFYSREDFVEILRYATERHIRVIPEIETPGHARAAIIAMKARYDRLLKEGKEAEAREFMLHDPADQSVYRSVQGWDDNVINVALPSTYRFLEKVVDGLRDMYREANAPLTQVHMGGDEVPAGVWERSPVCQALLQQGSALTTTDDLWYYYYGKVYTLLKERGLGLYGWEEAGMRKTRLDGRPHMIPNPDFANNSFQLDVWNNVLGWGAEDLAYRLANAGYQVVLSPVSNLYFDMAYQKAFDEPGYYWGGFADEYKPWSFIPFDYYRNSRTDVMGNPLDNSFYKGKDRLTDYGRKNTVGLQGLLWSETIISEQRMEYMILPKLMGLAERAWAADPAWATEPDPATAARLTATGWGQFTAMLGQRELPRLDHYAGGFHYRIPPPGLLAENGKVLANVQYKNLQVRYTTDGTEPTGKSRLYTGPVDNTGKLQFKAFNATGRSSRTVQPDTAGNGTQKRGF</sequence>
<feature type="signal peptide" evidence="10">
    <location>
        <begin position="1"/>
        <end position="19"/>
    </location>
</feature>
<dbReference type="SUPFAM" id="SSF81296">
    <property type="entry name" value="E set domains"/>
    <property type="match status" value="1"/>
</dbReference>
<dbReference type="AlphaFoldDB" id="A0AAJ5WX02"/>
<dbReference type="SMART" id="SM01081">
    <property type="entry name" value="CHB_HEX"/>
    <property type="match status" value="1"/>
</dbReference>
<evidence type="ECO:0000256" key="7">
    <source>
        <dbReference type="ARBA" id="ARBA00033000"/>
    </source>
</evidence>
<dbReference type="PANTHER" id="PTHR22600">
    <property type="entry name" value="BETA-HEXOSAMINIDASE"/>
    <property type="match status" value="1"/>
</dbReference>
<dbReference type="InterPro" id="IPR029018">
    <property type="entry name" value="Hex-like_dom2"/>
</dbReference>
<dbReference type="InterPro" id="IPR025705">
    <property type="entry name" value="Beta_hexosaminidase_sua/sub"/>
</dbReference>
<dbReference type="SUPFAM" id="SSF49384">
    <property type="entry name" value="Carbohydrate-binding domain"/>
    <property type="match status" value="1"/>
</dbReference>
<proteinExistence type="inferred from homology"/>
<dbReference type="SUPFAM" id="SSF51445">
    <property type="entry name" value="(Trans)glycosidases"/>
    <property type="match status" value="1"/>
</dbReference>
<accession>A0AAJ5WX02</accession>
<dbReference type="Gene3D" id="2.60.40.10">
    <property type="entry name" value="Immunoglobulins"/>
    <property type="match status" value="1"/>
</dbReference>
<keyword evidence="10" id="KW-0732">Signal</keyword>
<comment type="catalytic activity">
    <reaction evidence="1">
        <text>Hydrolysis of terminal non-reducing N-acetyl-D-hexosamine residues in N-acetyl-beta-D-hexosaminides.</text>
        <dbReference type="EC" id="3.2.1.52"/>
    </reaction>
</comment>
<feature type="chain" id="PRO_5042502741" description="beta-N-acetylhexosaminidase" evidence="10">
    <location>
        <begin position="20"/>
        <end position="866"/>
    </location>
</feature>
<evidence type="ECO:0000259" key="11">
    <source>
        <dbReference type="SMART" id="SM01081"/>
    </source>
</evidence>
<dbReference type="Gene3D" id="2.60.40.290">
    <property type="match status" value="1"/>
</dbReference>
<dbReference type="InterPro" id="IPR004866">
    <property type="entry name" value="CHB/HEX_N_dom"/>
</dbReference>
<dbReference type="GO" id="GO:0005975">
    <property type="term" value="P:carbohydrate metabolic process"/>
    <property type="evidence" value="ECO:0007669"/>
    <property type="project" value="InterPro"/>
</dbReference>
<dbReference type="Pfam" id="PF00728">
    <property type="entry name" value="Glyco_hydro_20"/>
    <property type="match status" value="1"/>
</dbReference>
<dbReference type="InterPro" id="IPR015883">
    <property type="entry name" value="Glyco_hydro_20_cat"/>
</dbReference>
<dbReference type="InterPro" id="IPR008965">
    <property type="entry name" value="CBM2/CBM3_carb-bd_dom_sf"/>
</dbReference>
<feature type="active site" description="Proton donor" evidence="8">
    <location>
        <position position="527"/>
    </location>
</feature>
<evidence type="ECO:0000313" key="12">
    <source>
        <dbReference type="EMBL" id="WEK38078.1"/>
    </source>
</evidence>
<evidence type="ECO:0000256" key="2">
    <source>
        <dbReference type="ARBA" id="ARBA00006285"/>
    </source>
</evidence>
<dbReference type="Gene3D" id="3.20.20.80">
    <property type="entry name" value="Glycosidases"/>
    <property type="match status" value="1"/>
</dbReference>
<dbReference type="PANTHER" id="PTHR22600:SF57">
    <property type="entry name" value="BETA-N-ACETYLHEXOSAMINIDASE"/>
    <property type="match status" value="1"/>
</dbReference>
<dbReference type="Gene3D" id="3.30.379.10">
    <property type="entry name" value="Chitobiase/beta-hexosaminidase domain 2-like"/>
    <property type="match status" value="1"/>
</dbReference>
<evidence type="ECO:0000256" key="3">
    <source>
        <dbReference type="ARBA" id="ARBA00012663"/>
    </source>
</evidence>
<evidence type="ECO:0000256" key="8">
    <source>
        <dbReference type="PIRSR" id="PIRSR625705-1"/>
    </source>
</evidence>
<comment type="similarity">
    <text evidence="2">Belongs to the glycosyl hydrolase 20 family.</text>
</comment>